<dbReference type="InParanoid" id="A0A2K1II67"/>
<dbReference type="EnsemblPlants" id="Pp3c23_5929V3.1">
    <property type="protein sequence ID" value="Pp3c23_5929V3.1"/>
    <property type="gene ID" value="Pp3c23_5929"/>
</dbReference>
<evidence type="ECO:0000313" key="3">
    <source>
        <dbReference type="Proteomes" id="UP000006727"/>
    </source>
</evidence>
<accession>A0A2K1II67</accession>
<dbReference type="Proteomes" id="UP000006727">
    <property type="component" value="Chromosome 23"/>
</dbReference>
<gene>
    <name evidence="1" type="ORF">PHYPA_027661</name>
</gene>
<protein>
    <submittedName>
        <fullName evidence="1 2">Uncharacterized protein</fullName>
    </submittedName>
</protein>
<reference evidence="1 3" key="1">
    <citation type="journal article" date="2008" name="Science">
        <title>The Physcomitrella genome reveals evolutionary insights into the conquest of land by plants.</title>
        <authorList>
            <person name="Rensing S."/>
            <person name="Lang D."/>
            <person name="Zimmer A."/>
            <person name="Terry A."/>
            <person name="Salamov A."/>
            <person name="Shapiro H."/>
            <person name="Nishiyama T."/>
            <person name="Perroud P.-F."/>
            <person name="Lindquist E."/>
            <person name="Kamisugi Y."/>
            <person name="Tanahashi T."/>
            <person name="Sakakibara K."/>
            <person name="Fujita T."/>
            <person name="Oishi K."/>
            <person name="Shin-I T."/>
            <person name="Kuroki Y."/>
            <person name="Toyoda A."/>
            <person name="Suzuki Y."/>
            <person name="Hashimoto A."/>
            <person name="Yamaguchi K."/>
            <person name="Sugano A."/>
            <person name="Kohara Y."/>
            <person name="Fujiyama A."/>
            <person name="Anterola A."/>
            <person name="Aoki S."/>
            <person name="Ashton N."/>
            <person name="Barbazuk W.B."/>
            <person name="Barker E."/>
            <person name="Bennetzen J."/>
            <person name="Bezanilla M."/>
            <person name="Blankenship R."/>
            <person name="Cho S.H."/>
            <person name="Dutcher S."/>
            <person name="Estelle M."/>
            <person name="Fawcett J.A."/>
            <person name="Gundlach H."/>
            <person name="Hanada K."/>
            <person name="Heyl A."/>
            <person name="Hicks K.A."/>
            <person name="Hugh J."/>
            <person name="Lohr M."/>
            <person name="Mayer K."/>
            <person name="Melkozernov A."/>
            <person name="Murata T."/>
            <person name="Nelson D."/>
            <person name="Pils B."/>
            <person name="Prigge M."/>
            <person name="Reiss B."/>
            <person name="Renner T."/>
            <person name="Rombauts S."/>
            <person name="Rushton P."/>
            <person name="Sanderfoot A."/>
            <person name="Schween G."/>
            <person name="Shiu S.-H."/>
            <person name="Stueber K."/>
            <person name="Theodoulou F.L."/>
            <person name="Tu H."/>
            <person name="Van de Peer Y."/>
            <person name="Verrier P.J."/>
            <person name="Waters E."/>
            <person name="Wood A."/>
            <person name="Yang L."/>
            <person name="Cove D."/>
            <person name="Cuming A."/>
            <person name="Hasebe M."/>
            <person name="Lucas S."/>
            <person name="Mishler D.B."/>
            <person name="Reski R."/>
            <person name="Grigoriev I."/>
            <person name="Quatrano R.S."/>
            <person name="Boore J.L."/>
        </authorList>
    </citation>
    <scope>NUCLEOTIDE SEQUENCE [LARGE SCALE GENOMIC DNA]</scope>
    <source>
        <strain evidence="2 3">cv. Gransden 2004</strain>
    </source>
</reference>
<dbReference type="Gramene" id="Pp3c23_5929V3.1">
    <property type="protein sequence ID" value="Pp3c23_5929V3.1"/>
    <property type="gene ID" value="Pp3c23_5929"/>
</dbReference>
<name>A0A2K1II67_PHYPA</name>
<organism evidence="1">
    <name type="scientific">Physcomitrium patens</name>
    <name type="common">Spreading-leaved earth moss</name>
    <name type="synonym">Physcomitrella patens</name>
    <dbReference type="NCBI Taxonomy" id="3218"/>
    <lineage>
        <taxon>Eukaryota</taxon>
        <taxon>Viridiplantae</taxon>
        <taxon>Streptophyta</taxon>
        <taxon>Embryophyta</taxon>
        <taxon>Bryophyta</taxon>
        <taxon>Bryophytina</taxon>
        <taxon>Bryopsida</taxon>
        <taxon>Funariidae</taxon>
        <taxon>Funariales</taxon>
        <taxon>Funariaceae</taxon>
        <taxon>Physcomitrium</taxon>
    </lineage>
</organism>
<reference evidence="1 3" key="2">
    <citation type="journal article" date="2018" name="Plant J.">
        <title>The Physcomitrella patens chromosome-scale assembly reveals moss genome structure and evolution.</title>
        <authorList>
            <person name="Lang D."/>
            <person name="Ullrich K.K."/>
            <person name="Murat F."/>
            <person name="Fuchs J."/>
            <person name="Jenkins J."/>
            <person name="Haas F.B."/>
            <person name="Piednoel M."/>
            <person name="Gundlach H."/>
            <person name="Van Bel M."/>
            <person name="Meyberg R."/>
            <person name="Vives C."/>
            <person name="Morata J."/>
            <person name="Symeonidi A."/>
            <person name="Hiss M."/>
            <person name="Muchero W."/>
            <person name="Kamisugi Y."/>
            <person name="Saleh O."/>
            <person name="Blanc G."/>
            <person name="Decker E.L."/>
            <person name="van Gessel N."/>
            <person name="Grimwood J."/>
            <person name="Hayes R.D."/>
            <person name="Graham S.W."/>
            <person name="Gunter L.E."/>
            <person name="McDaniel S.F."/>
            <person name="Hoernstein S.N.W."/>
            <person name="Larsson A."/>
            <person name="Li F.W."/>
            <person name="Perroud P.F."/>
            <person name="Phillips J."/>
            <person name="Ranjan P."/>
            <person name="Rokshar D.S."/>
            <person name="Rothfels C.J."/>
            <person name="Schneider L."/>
            <person name="Shu S."/>
            <person name="Stevenson D.W."/>
            <person name="Thummler F."/>
            <person name="Tillich M."/>
            <person name="Villarreal Aguilar J.C."/>
            <person name="Widiez T."/>
            <person name="Wong G.K."/>
            <person name="Wymore A."/>
            <person name="Zhang Y."/>
            <person name="Zimmer A.D."/>
            <person name="Quatrano R.S."/>
            <person name="Mayer K.F.X."/>
            <person name="Goodstein D."/>
            <person name="Casacuberta J.M."/>
            <person name="Vandepoele K."/>
            <person name="Reski R."/>
            <person name="Cuming A.C."/>
            <person name="Tuskan G.A."/>
            <person name="Maumus F."/>
            <person name="Salse J."/>
            <person name="Schmutz J."/>
            <person name="Rensing S.A."/>
        </authorList>
    </citation>
    <scope>NUCLEOTIDE SEQUENCE [LARGE SCALE GENOMIC DNA]</scope>
    <source>
        <strain evidence="2 3">cv. Gransden 2004</strain>
    </source>
</reference>
<evidence type="ECO:0000313" key="1">
    <source>
        <dbReference type="EMBL" id="PNR28969.1"/>
    </source>
</evidence>
<keyword evidence="3" id="KW-1185">Reference proteome</keyword>
<reference evidence="2" key="3">
    <citation type="submission" date="2020-12" db="UniProtKB">
        <authorList>
            <consortium name="EnsemblPlants"/>
        </authorList>
    </citation>
    <scope>IDENTIFICATION</scope>
</reference>
<evidence type="ECO:0000313" key="2">
    <source>
        <dbReference type="EnsemblPlants" id="Pp3c23_5929V3.1"/>
    </source>
</evidence>
<sequence length="102" mass="11730">MFTLDINSRFQMELLTLRSGCFQAWKVLCEPCSSVTAATSHYQYCFHVKSVYRSSRLRPGTLQSFHRCDPGYRFAPGTGRIIDRNRTFRGEVNVNCAWVSVV</sequence>
<dbReference type="EMBL" id="ABEU02000023">
    <property type="protein sequence ID" value="PNR28969.1"/>
    <property type="molecule type" value="Genomic_DNA"/>
</dbReference>
<dbReference type="AlphaFoldDB" id="A0A2K1II67"/>
<proteinExistence type="predicted"/>